<evidence type="ECO:0000313" key="1">
    <source>
        <dbReference type="EMBL" id="EOY15798.1"/>
    </source>
</evidence>
<gene>
    <name evidence="1" type="ORF">TCM_034756</name>
</gene>
<dbReference type="Gramene" id="EOY15798">
    <property type="protein sequence ID" value="EOY15798"/>
    <property type="gene ID" value="TCM_034756"/>
</dbReference>
<sequence length="188" mass="20829">MLAFTQQMSMKIWCRIPAIRGKRLIAVSGQICQAWACWNVLVSFMENILGKPGKRALLNVDIQWSLSSEQDKDCMLEVCSRWQKGGHTCGELLAGEVESRVRGSKKTRNGRHVANLFGFSVSGQKGGGGIVFVKLAKETTTESATPCAAWDPFRNTCLYFTSIRSKSKNIKMLSSSFYARNICNSSSC</sequence>
<organism evidence="1 2">
    <name type="scientific">Theobroma cacao</name>
    <name type="common">Cacao</name>
    <name type="synonym">Cocoa</name>
    <dbReference type="NCBI Taxonomy" id="3641"/>
    <lineage>
        <taxon>Eukaryota</taxon>
        <taxon>Viridiplantae</taxon>
        <taxon>Streptophyta</taxon>
        <taxon>Embryophyta</taxon>
        <taxon>Tracheophyta</taxon>
        <taxon>Spermatophyta</taxon>
        <taxon>Magnoliopsida</taxon>
        <taxon>eudicotyledons</taxon>
        <taxon>Gunneridae</taxon>
        <taxon>Pentapetalae</taxon>
        <taxon>rosids</taxon>
        <taxon>malvids</taxon>
        <taxon>Malvales</taxon>
        <taxon>Malvaceae</taxon>
        <taxon>Byttnerioideae</taxon>
        <taxon>Theobroma</taxon>
    </lineage>
</organism>
<evidence type="ECO:0000313" key="2">
    <source>
        <dbReference type="Proteomes" id="UP000026915"/>
    </source>
</evidence>
<dbReference type="HOGENOM" id="CLU_1443421_0_0_1"/>
<name>A0A061FFW8_THECC</name>
<dbReference type="AlphaFoldDB" id="A0A061FFW8"/>
<accession>A0A061FFW8</accession>
<keyword evidence="2" id="KW-1185">Reference proteome</keyword>
<dbReference type="Proteomes" id="UP000026915">
    <property type="component" value="Chromosome 8"/>
</dbReference>
<reference evidence="1 2" key="1">
    <citation type="journal article" date="2013" name="Genome Biol.">
        <title>The genome sequence of the most widely cultivated cacao type and its use to identify candidate genes regulating pod color.</title>
        <authorList>
            <person name="Motamayor J.C."/>
            <person name="Mockaitis K."/>
            <person name="Schmutz J."/>
            <person name="Haiminen N."/>
            <person name="Iii D.L."/>
            <person name="Cornejo O."/>
            <person name="Findley S.D."/>
            <person name="Zheng P."/>
            <person name="Utro F."/>
            <person name="Royaert S."/>
            <person name="Saski C."/>
            <person name="Jenkins J."/>
            <person name="Podicheti R."/>
            <person name="Zhao M."/>
            <person name="Scheffler B.E."/>
            <person name="Stack J.C."/>
            <person name="Feltus F.A."/>
            <person name="Mustiga G.M."/>
            <person name="Amores F."/>
            <person name="Phillips W."/>
            <person name="Marelli J.P."/>
            <person name="May G.D."/>
            <person name="Shapiro H."/>
            <person name="Ma J."/>
            <person name="Bustamante C.D."/>
            <person name="Schnell R.J."/>
            <person name="Main D."/>
            <person name="Gilbert D."/>
            <person name="Parida L."/>
            <person name="Kuhn D.N."/>
        </authorList>
    </citation>
    <scope>NUCLEOTIDE SEQUENCE [LARGE SCALE GENOMIC DNA]</scope>
    <source>
        <strain evidence="2">cv. Matina 1-6</strain>
    </source>
</reference>
<proteinExistence type="predicted"/>
<protein>
    <submittedName>
        <fullName evidence="1">Uncharacterized protein</fullName>
    </submittedName>
</protein>
<dbReference type="EMBL" id="CM001886">
    <property type="protein sequence ID" value="EOY15798.1"/>
    <property type="molecule type" value="Genomic_DNA"/>
</dbReference>
<dbReference type="InParanoid" id="A0A061FFW8"/>